<dbReference type="Pfam" id="PF13419">
    <property type="entry name" value="HAD_2"/>
    <property type="match status" value="1"/>
</dbReference>
<dbReference type="GO" id="GO:0016787">
    <property type="term" value="F:hydrolase activity"/>
    <property type="evidence" value="ECO:0007669"/>
    <property type="project" value="UniProtKB-KW"/>
</dbReference>
<evidence type="ECO:0000313" key="2">
    <source>
        <dbReference type="Proteomes" id="UP001210339"/>
    </source>
</evidence>
<keyword evidence="2" id="KW-1185">Reference proteome</keyword>
<dbReference type="SFLD" id="SFLDS00003">
    <property type="entry name" value="Haloacid_Dehalogenase"/>
    <property type="match status" value="1"/>
</dbReference>
<dbReference type="Gene3D" id="3.40.50.1000">
    <property type="entry name" value="HAD superfamily/HAD-like"/>
    <property type="match status" value="1"/>
</dbReference>
<dbReference type="PRINTS" id="PR00413">
    <property type="entry name" value="HADHALOGNASE"/>
</dbReference>
<gene>
    <name evidence="1" type="ORF">O6R05_00200</name>
</gene>
<reference evidence="1 2" key="1">
    <citation type="submission" date="2023-01" db="EMBL/GenBank/DDBJ databases">
        <authorList>
            <person name="Lee S.H."/>
            <person name="Jung H.S."/>
            <person name="Yun J.U."/>
        </authorList>
    </citation>
    <scope>NUCLEOTIDE SEQUENCE [LARGE SCALE GENOMIC DNA]</scope>
    <source>
        <strain evidence="1 2">CBA3646</strain>
    </source>
</reference>
<dbReference type="InterPro" id="IPR006439">
    <property type="entry name" value="HAD-SF_hydro_IA"/>
</dbReference>
<name>A0ABY7QTG5_9FIRM</name>
<sequence length="226" mass="24894">MKRGIFFDKDGTLLKLQETWLHAMAHFIDHDLSEWLNDGDIADCSAAIGLVDGQILPNSIIASGTLMDIANDMYRHTDMDAQTFYTRVKASVTSYLAEHIHEVTPMDGAETVLKALKEKGVAVAVLTNDETDIAEMMLEHTGLLSYVDLVLGADQTKAKPDPDMLIAALKALELSREDVVYVGDSLVDYDFSKNLVDFVGIGGTFPKSVTVIEHLDELLSGTWFQN</sequence>
<dbReference type="PANTHER" id="PTHR43434:SF1">
    <property type="entry name" value="PHOSPHOGLYCOLATE PHOSPHATASE"/>
    <property type="match status" value="1"/>
</dbReference>
<dbReference type="InterPro" id="IPR023214">
    <property type="entry name" value="HAD_sf"/>
</dbReference>
<dbReference type="PANTHER" id="PTHR43434">
    <property type="entry name" value="PHOSPHOGLYCOLATE PHOSPHATASE"/>
    <property type="match status" value="1"/>
</dbReference>
<dbReference type="RefSeq" id="WP_271191553.1">
    <property type="nucleotide sequence ID" value="NZ_CP115667.1"/>
</dbReference>
<dbReference type="SUPFAM" id="SSF56784">
    <property type="entry name" value="HAD-like"/>
    <property type="match status" value="1"/>
</dbReference>
<evidence type="ECO:0000313" key="1">
    <source>
        <dbReference type="EMBL" id="WBW50022.1"/>
    </source>
</evidence>
<dbReference type="InterPro" id="IPR036412">
    <property type="entry name" value="HAD-like_sf"/>
</dbReference>
<dbReference type="Proteomes" id="UP001210339">
    <property type="component" value="Chromosome"/>
</dbReference>
<dbReference type="InterPro" id="IPR041492">
    <property type="entry name" value="HAD_2"/>
</dbReference>
<dbReference type="InterPro" id="IPR050155">
    <property type="entry name" value="HAD-like_hydrolase_sf"/>
</dbReference>
<dbReference type="NCBIfam" id="TIGR01549">
    <property type="entry name" value="HAD-SF-IA-v1"/>
    <property type="match status" value="1"/>
</dbReference>
<dbReference type="EMBL" id="CP115667">
    <property type="protein sequence ID" value="WBW50022.1"/>
    <property type="molecule type" value="Genomic_DNA"/>
</dbReference>
<keyword evidence="1" id="KW-0378">Hydrolase</keyword>
<dbReference type="InterPro" id="IPR023198">
    <property type="entry name" value="PGP-like_dom2"/>
</dbReference>
<proteinExistence type="predicted"/>
<accession>A0ABY7QTG5</accession>
<organism evidence="1 2">
    <name type="scientific">Peptoniphilus equinus</name>
    <dbReference type="NCBI Taxonomy" id="3016343"/>
    <lineage>
        <taxon>Bacteria</taxon>
        <taxon>Bacillati</taxon>
        <taxon>Bacillota</taxon>
        <taxon>Tissierellia</taxon>
        <taxon>Tissierellales</taxon>
        <taxon>Peptoniphilaceae</taxon>
        <taxon>Peptoniphilus</taxon>
    </lineage>
</organism>
<dbReference type="SFLD" id="SFLDG01129">
    <property type="entry name" value="C1.5:_HAD__Beta-PGM__Phosphata"/>
    <property type="match status" value="1"/>
</dbReference>
<protein>
    <submittedName>
        <fullName evidence="1">HAD family hydrolase</fullName>
    </submittedName>
</protein>
<dbReference type="Gene3D" id="1.10.150.240">
    <property type="entry name" value="Putative phosphatase, domain 2"/>
    <property type="match status" value="1"/>
</dbReference>